<reference evidence="3" key="1">
    <citation type="journal article" date="2020" name="Stud. Mycol.">
        <title>101 Dothideomycetes genomes: a test case for predicting lifestyles and emergence of pathogens.</title>
        <authorList>
            <person name="Haridas S."/>
            <person name="Albert R."/>
            <person name="Binder M."/>
            <person name="Bloem J."/>
            <person name="Labutti K."/>
            <person name="Salamov A."/>
            <person name="Andreopoulos B."/>
            <person name="Baker S."/>
            <person name="Barry K."/>
            <person name="Bills G."/>
            <person name="Bluhm B."/>
            <person name="Cannon C."/>
            <person name="Castanera R."/>
            <person name="Culley D."/>
            <person name="Daum C."/>
            <person name="Ezra D."/>
            <person name="Gonzalez J."/>
            <person name="Henrissat B."/>
            <person name="Kuo A."/>
            <person name="Liang C."/>
            <person name="Lipzen A."/>
            <person name="Lutzoni F."/>
            <person name="Magnuson J."/>
            <person name="Mondo S."/>
            <person name="Nolan M."/>
            <person name="Ohm R."/>
            <person name="Pangilinan J."/>
            <person name="Park H.-J."/>
            <person name="Ramirez L."/>
            <person name="Alfaro M."/>
            <person name="Sun H."/>
            <person name="Tritt A."/>
            <person name="Yoshinaga Y."/>
            <person name="Zwiers L.-H."/>
            <person name="Turgeon B."/>
            <person name="Goodwin S."/>
            <person name="Spatafora J."/>
            <person name="Crous P."/>
            <person name="Grigoriev I."/>
        </authorList>
    </citation>
    <scope>NUCLEOTIDE SEQUENCE</scope>
    <source>
        <strain evidence="3">CBS 627.86</strain>
    </source>
</reference>
<name>A0A6A5ZK75_9PLEO</name>
<gene>
    <name evidence="3" type="ORF">BDV96DRAFT_643016</name>
</gene>
<organism evidence="3 4">
    <name type="scientific">Lophiotrema nucula</name>
    <dbReference type="NCBI Taxonomy" id="690887"/>
    <lineage>
        <taxon>Eukaryota</taxon>
        <taxon>Fungi</taxon>
        <taxon>Dikarya</taxon>
        <taxon>Ascomycota</taxon>
        <taxon>Pezizomycotina</taxon>
        <taxon>Dothideomycetes</taxon>
        <taxon>Pleosporomycetidae</taxon>
        <taxon>Pleosporales</taxon>
        <taxon>Lophiotremataceae</taxon>
        <taxon>Lophiotrema</taxon>
    </lineage>
</organism>
<evidence type="ECO:0000256" key="1">
    <source>
        <dbReference type="ARBA" id="ARBA00006484"/>
    </source>
</evidence>
<dbReference type="SUPFAM" id="SSF51735">
    <property type="entry name" value="NAD(P)-binding Rossmann-fold domains"/>
    <property type="match status" value="1"/>
</dbReference>
<dbReference type="GO" id="GO:0016491">
    <property type="term" value="F:oxidoreductase activity"/>
    <property type="evidence" value="ECO:0007669"/>
    <property type="project" value="UniProtKB-KW"/>
</dbReference>
<proteinExistence type="inferred from homology"/>
<accession>A0A6A5ZK75</accession>
<dbReference type="PRINTS" id="PR00081">
    <property type="entry name" value="GDHRDH"/>
</dbReference>
<evidence type="ECO:0008006" key="5">
    <source>
        <dbReference type="Google" id="ProtNLM"/>
    </source>
</evidence>
<dbReference type="OrthoDB" id="191139at2759"/>
<sequence>MQAVKNTVAENFGKFVPGHEQATKESQFSLEEVPDLSGKVALVTGGSEGIGYGVTHTLLTHNISKLFIISLGEDVASEAITAIKKELGEDAANKVEWIRCDLSDWEATGKTAFDIANKTDRLDILINNAARGIMTAQKAKNGVDLHMAINHFGHVVLTSHLLPTLKATASKGHTVRIVNMASNAHESSPKDTKFESVEELNQDLGPMGQYGRSKLAAILYSKYLNRHLTSQVPNILANATHPGFVDTRQSTEHIHEAYPLGGYAMSVGMQPFKKTQFEGAVSMMYAATTTEKSGQYICPPAVVESGSALANDDALGEQLMDLTWKIVKEKTQSSSSEKGCPFKEY</sequence>
<dbReference type="PANTHER" id="PTHR24320:SF33">
    <property type="entry name" value="OXIDOREDUCTASE BLI-4, MITOCHONDRIAL-RELATED"/>
    <property type="match status" value="1"/>
</dbReference>
<evidence type="ECO:0000313" key="4">
    <source>
        <dbReference type="Proteomes" id="UP000799770"/>
    </source>
</evidence>
<keyword evidence="4" id="KW-1185">Reference proteome</keyword>
<dbReference type="InterPro" id="IPR002347">
    <property type="entry name" value="SDR_fam"/>
</dbReference>
<dbReference type="EMBL" id="ML977316">
    <property type="protein sequence ID" value="KAF2118848.1"/>
    <property type="molecule type" value="Genomic_DNA"/>
</dbReference>
<protein>
    <recommendedName>
        <fullName evidence="5">Retinol dehydrogenase 12</fullName>
    </recommendedName>
</protein>
<evidence type="ECO:0000313" key="3">
    <source>
        <dbReference type="EMBL" id="KAF2118848.1"/>
    </source>
</evidence>
<dbReference type="Pfam" id="PF00106">
    <property type="entry name" value="adh_short"/>
    <property type="match status" value="1"/>
</dbReference>
<dbReference type="InterPro" id="IPR036291">
    <property type="entry name" value="NAD(P)-bd_dom_sf"/>
</dbReference>
<dbReference type="Gene3D" id="3.40.50.720">
    <property type="entry name" value="NAD(P)-binding Rossmann-like Domain"/>
    <property type="match status" value="1"/>
</dbReference>
<dbReference type="Proteomes" id="UP000799770">
    <property type="component" value="Unassembled WGS sequence"/>
</dbReference>
<comment type="similarity">
    <text evidence="1">Belongs to the short-chain dehydrogenases/reductases (SDR) family.</text>
</comment>
<evidence type="ECO:0000256" key="2">
    <source>
        <dbReference type="ARBA" id="ARBA00023002"/>
    </source>
</evidence>
<dbReference type="PANTHER" id="PTHR24320">
    <property type="entry name" value="RETINOL DEHYDROGENASE"/>
    <property type="match status" value="1"/>
</dbReference>
<dbReference type="AlphaFoldDB" id="A0A6A5ZK75"/>
<keyword evidence="2" id="KW-0560">Oxidoreductase</keyword>